<name>A0A9Q1AE72_9ROSI</name>
<feature type="chain" id="PRO_5040143395" evidence="4">
    <location>
        <begin position="26"/>
        <end position="291"/>
    </location>
</feature>
<dbReference type="EMBL" id="JAPFFM010000003">
    <property type="protein sequence ID" value="KAJ6767786.1"/>
    <property type="molecule type" value="Genomic_DNA"/>
</dbReference>
<comment type="similarity">
    <text evidence="1">Belongs to the plant acyltransferase family.</text>
</comment>
<organism evidence="5 6">
    <name type="scientific">Salix koriyanagi</name>
    <dbReference type="NCBI Taxonomy" id="2511006"/>
    <lineage>
        <taxon>Eukaryota</taxon>
        <taxon>Viridiplantae</taxon>
        <taxon>Streptophyta</taxon>
        <taxon>Embryophyta</taxon>
        <taxon>Tracheophyta</taxon>
        <taxon>Spermatophyta</taxon>
        <taxon>Magnoliopsida</taxon>
        <taxon>eudicotyledons</taxon>
        <taxon>Gunneridae</taxon>
        <taxon>Pentapetalae</taxon>
        <taxon>rosids</taxon>
        <taxon>fabids</taxon>
        <taxon>Malpighiales</taxon>
        <taxon>Salicaceae</taxon>
        <taxon>Saliceae</taxon>
        <taxon>Salix</taxon>
    </lineage>
</organism>
<comment type="caution">
    <text evidence="5">The sequence shown here is derived from an EMBL/GenBank/DDBJ whole genome shotgun (WGS) entry which is preliminary data.</text>
</comment>
<keyword evidence="6" id="KW-1185">Reference proteome</keyword>
<dbReference type="Proteomes" id="UP001151752">
    <property type="component" value="Chromosome 8"/>
</dbReference>
<keyword evidence="3" id="KW-0012">Acyltransferase</keyword>
<evidence type="ECO:0000256" key="2">
    <source>
        <dbReference type="ARBA" id="ARBA00022679"/>
    </source>
</evidence>
<dbReference type="Pfam" id="PF02458">
    <property type="entry name" value="Transferase"/>
    <property type="match status" value="1"/>
</dbReference>
<sequence>MEAPPLALQLTVFACGGMALAGAASHKIVDGATSKALFSIWAAISRGDCYDIKQPDFEQKGNYITRRFVFNAKAIATVKAMAIAGKPGVRTSRIQALTCFIWKSFVAASRAASDSPKPSILVEAVDLRSRTKPPMSHDSTGNAFWWATAFVNPMGAKTELPELVETLNAATALYETDYTQTLQGEDGFETMSEYCNQLEELFSLEKPDIFAFTCWSYLGFTETNFGWGEPFWVALMGKVGPAFRNLTVLIETGDGRGIEAWITLDEKRMAILERDPEFLAFASPNPGFSSL</sequence>
<accession>A0A9Q1AE72</accession>
<keyword evidence="2" id="KW-0808">Transferase</keyword>
<proteinExistence type="inferred from homology"/>
<feature type="signal peptide" evidence="4">
    <location>
        <begin position="1"/>
        <end position="25"/>
    </location>
</feature>
<dbReference type="PANTHER" id="PTHR31623">
    <property type="entry name" value="F21J9.9"/>
    <property type="match status" value="1"/>
</dbReference>
<protein>
    <submittedName>
        <fullName evidence="5">N-BENZOYLTRANSFERASE PROTEIN putative-RELATED</fullName>
    </submittedName>
</protein>
<evidence type="ECO:0000313" key="5">
    <source>
        <dbReference type="EMBL" id="KAJ6767786.1"/>
    </source>
</evidence>
<evidence type="ECO:0000256" key="4">
    <source>
        <dbReference type="SAM" id="SignalP"/>
    </source>
</evidence>
<dbReference type="AlphaFoldDB" id="A0A9Q1AE72"/>
<reference evidence="5" key="1">
    <citation type="submission" date="2022-11" db="EMBL/GenBank/DDBJ databases">
        <authorList>
            <person name="Hyden B.L."/>
            <person name="Feng K."/>
            <person name="Yates T."/>
            <person name="Jawdy S."/>
            <person name="Smart L.B."/>
            <person name="Muchero W."/>
        </authorList>
    </citation>
    <scope>NUCLEOTIDE SEQUENCE</scope>
    <source>
        <tissue evidence="5">Shoot tip</tissue>
    </source>
</reference>
<dbReference type="Gene3D" id="3.30.559.10">
    <property type="entry name" value="Chloramphenicol acetyltransferase-like domain"/>
    <property type="match status" value="2"/>
</dbReference>
<dbReference type="InterPro" id="IPR023213">
    <property type="entry name" value="CAT-like_dom_sf"/>
</dbReference>
<gene>
    <name evidence="5" type="ORF">OIU74_021619</name>
</gene>
<evidence type="ECO:0000313" key="6">
    <source>
        <dbReference type="Proteomes" id="UP001151752"/>
    </source>
</evidence>
<evidence type="ECO:0000256" key="1">
    <source>
        <dbReference type="ARBA" id="ARBA00009861"/>
    </source>
</evidence>
<dbReference type="PANTHER" id="PTHR31623:SF20">
    <property type="entry name" value="VINORINE SYNTHASE-LIKE"/>
    <property type="match status" value="1"/>
</dbReference>
<reference evidence="5" key="2">
    <citation type="journal article" date="2023" name="Int. J. Mol. Sci.">
        <title>De Novo Assembly and Annotation of 11 Diverse Shrub Willow (Salix) Genomes Reveals Novel Gene Organization in Sex-Linked Regions.</title>
        <authorList>
            <person name="Hyden B."/>
            <person name="Feng K."/>
            <person name="Yates T.B."/>
            <person name="Jawdy S."/>
            <person name="Cereghino C."/>
            <person name="Smart L.B."/>
            <person name="Muchero W."/>
        </authorList>
    </citation>
    <scope>NUCLEOTIDE SEQUENCE</scope>
    <source>
        <tissue evidence="5">Shoot tip</tissue>
    </source>
</reference>
<keyword evidence="4" id="KW-0732">Signal</keyword>
<evidence type="ECO:0000256" key="3">
    <source>
        <dbReference type="ARBA" id="ARBA00023315"/>
    </source>
</evidence>
<dbReference type="GO" id="GO:0016746">
    <property type="term" value="F:acyltransferase activity"/>
    <property type="evidence" value="ECO:0007669"/>
    <property type="project" value="UniProtKB-KW"/>
</dbReference>